<evidence type="ECO:0000256" key="5">
    <source>
        <dbReference type="ARBA" id="ARBA00022847"/>
    </source>
</evidence>
<evidence type="ECO:0000259" key="14">
    <source>
        <dbReference type="PROSITE" id="PS50850"/>
    </source>
</evidence>
<feature type="domain" description="Major facilitator superfamily (MFS) profile" evidence="14">
    <location>
        <begin position="22"/>
        <end position="443"/>
    </location>
</feature>
<evidence type="ECO:0000256" key="2">
    <source>
        <dbReference type="ARBA" id="ARBA00008586"/>
    </source>
</evidence>
<dbReference type="EMBL" id="CAKOFQ010007300">
    <property type="protein sequence ID" value="CAH1997698.1"/>
    <property type="molecule type" value="Genomic_DNA"/>
</dbReference>
<dbReference type="GO" id="GO:0006814">
    <property type="term" value="P:sodium ion transport"/>
    <property type="evidence" value="ECO:0007669"/>
    <property type="project" value="UniProtKB-KW"/>
</dbReference>
<evidence type="ECO:0000256" key="6">
    <source>
        <dbReference type="ARBA" id="ARBA00022989"/>
    </source>
</evidence>
<feature type="transmembrane region" description="Helical" evidence="13">
    <location>
        <begin position="96"/>
        <end position="115"/>
    </location>
</feature>
<dbReference type="PROSITE" id="PS00217">
    <property type="entry name" value="SUGAR_TRANSPORT_2"/>
    <property type="match status" value="1"/>
</dbReference>
<feature type="transmembrane region" description="Helical" evidence="13">
    <location>
        <begin position="245"/>
        <end position="265"/>
    </location>
</feature>
<keyword evidence="5" id="KW-0769">Symport</keyword>
<dbReference type="InterPro" id="IPR020846">
    <property type="entry name" value="MFS_dom"/>
</dbReference>
<evidence type="ECO:0000256" key="7">
    <source>
        <dbReference type="ARBA" id="ARBA00023053"/>
    </source>
</evidence>
<evidence type="ECO:0000256" key="11">
    <source>
        <dbReference type="ARBA" id="ARBA00068450"/>
    </source>
</evidence>
<evidence type="ECO:0000313" key="16">
    <source>
        <dbReference type="Proteomes" id="UP001152888"/>
    </source>
</evidence>
<dbReference type="GO" id="GO:0016020">
    <property type="term" value="C:membrane"/>
    <property type="evidence" value="ECO:0007669"/>
    <property type="project" value="UniProtKB-SubCell"/>
</dbReference>
<keyword evidence="9" id="KW-0739">Sodium transport</keyword>
<feature type="transmembrane region" description="Helical" evidence="13">
    <location>
        <begin position="351"/>
        <end position="373"/>
    </location>
</feature>
<keyword evidence="4 13" id="KW-0812">Transmembrane</keyword>
<gene>
    <name evidence="15" type="ORF">ACAOBT_LOCUS23902</name>
</gene>
<evidence type="ECO:0000256" key="1">
    <source>
        <dbReference type="ARBA" id="ARBA00004141"/>
    </source>
</evidence>
<dbReference type="PANTHER" id="PTHR11662">
    <property type="entry name" value="SOLUTE CARRIER FAMILY 17"/>
    <property type="match status" value="1"/>
</dbReference>
<dbReference type="InterPro" id="IPR011701">
    <property type="entry name" value="MFS"/>
</dbReference>
<feature type="transmembrane region" description="Helical" evidence="13">
    <location>
        <begin position="295"/>
        <end position="314"/>
    </location>
</feature>
<evidence type="ECO:0000256" key="10">
    <source>
        <dbReference type="ARBA" id="ARBA00054632"/>
    </source>
</evidence>
<keyword evidence="8 13" id="KW-0472">Membrane</keyword>
<reference evidence="15" key="1">
    <citation type="submission" date="2022-03" db="EMBL/GenBank/DDBJ databases">
        <authorList>
            <person name="Sayadi A."/>
        </authorList>
    </citation>
    <scope>NUCLEOTIDE SEQUENCE</scope>
</reference>
<evidence type="ECO:0000256" key="4">
    <source>
        <dbReference type="ARBA" id="ARBA00022692"/>
    </source>
</evidence>
<evidence type="ECO:0000256" key="9">
    <source>
        <dbReference type="ARBA" id="ARBA00023201"/>
    </source>
</evidence>
<comment type="similarity">
    <text evidence="2">Belongs to the major facilitator superfamily. Sodium/anion cotransporter family.</text>
</comment>
<evidence type="ECO:0000313" key="15">
    <source>
        <dbReference type="EMBL" id="CAH1997698.1"/>
    </source>
</evidence>
<dbReference type="CDD" id="cd17318">
    <property type="entry name" value="MFS_SLC17"/>
    <property type="match status" value="1"/>
</dbReference>
<dbReference type="FunFam" id="1.20.1250.20:FF:000003">
    <property type="entry name" value="Solute carrier family 17 member 3"/>
    <property type="match status" value="1"/>
</dbReference>
<feature type="transmembrane region" description="Helical" evidence="13">
    <location>
        <begin position="385"/>
        <end position="405"/>
    </location>
</feature>
<feature type="transmembrane region" description="Helical" evidence="13">
    <location>
        <begin position="68"/>
        <end position="89"/>
    </location>
</feature>
<dbReference type="FunFam" id="1.20.1250.20:FF:000144">
    <property type="entry name" value="Picot, isoform B"/>
    <property type="match status" value="1"/>
</dbReference>
<dbReference type="InterPro" id="IPR005829">
    <property type="entry name" value="Sugar_transporter_CS"/>
</dbReference>
<proteinExistence type="inferred from homology"/>
<dbReference type="InterPro" id="IPR036259">
    <property type="entry name" value="MFS_trans_sf"/>
</dbReference>
<keyword evidence="6 13" id="KW-1133">Transmembrane helix</keyword>
<comment type="subcellular location">
    <subcellularLocation>
        <location evidence="1">Membrane</location>
        <topology evidence="1">Multi-pass membrane protein</topology>
    </subcellularLocation>
</comment>
<feature type="transmembrane region" description="Helical" evidence="13">
    <location>
        <begin position="21"/>
        <end position="48"/>
    </location>
</feature>
<feature type="transmembrane region" description="Helical" evidence="13">
    <location>
        <begin position="326"/>
        <end position="345"/>
    </location>
</feature>
<dbReference type="GO" id="GO:0015293">
    <property type="term" value="F:symporter activity"/>
    <property type="evidence" value="ECO:0007669"/>
    <property type="project" value="UniProtKB-KW"/>
</dbReference>
<dbReference type="Pfam" id="PF07690">
    <property type="entry name" value="MFS_1"/>
    <property type="match status" value="1"/>
</dbReference>
<organism evidence="15 16">
    <name type="scientific">Acanthoscelides obtectus</name>
    <name type="common">Bean weevil</name>
    <name type="synonym">Bruchus obtectus</name>
    <dbReference type="NCBI Taxonomy" id="200917"/>
    <lineage>
        <taxon>Eukaryota</taxon>
        <taxon>Metazoa</taxon>
        <taxon>Ecdysozoa</taxon>
        <taxon>Arthropoda</taxon>
        <taxon>Hexapoda</taxon>
        <taxon>Insecta</taxon>
        <taxon>Pterygota</taxon>
        <taxon>Neoptera</taxon>
        <taxon>Endopterygota</taxon>
        <taxon>Coleoptera</taxon>
        <taxon>Polyphaga</taxon>
        <taxon>Cucujiformia</taxon>
        <taxon>Chrysomeloidea</taxon>
        <taxon>Chrysomelidae</taxon>
        <taxon>Bruchinae</taxon>
        <taxon>Bruchini</taxon>
        <taxon>Acanthoscelides</taxon>
    </lineage>
</organism>
<comment type="caution">
    <text evidence="15">The sequence shown here is derived from an EMBL/GenBank/DDBJ whole genome shotgun (WGS) entry which is preliminary data.</text>
</comment>
<dbReference type="Proteomes" id="UP001152888">
    <property type="component" value="Unassembled WGS sequence"/>
</dbReference>
<dbReference type="PROSITE" id="PS50850">
    <property type="entry name" value="MFS"/>
    <property type="match status" value="1"/>
</dbReference>
<feature type="region of interest" description="Disordered" evidence="12">
    <location>
        <begin position="450"/>
        <end position="476"/>
    </location>
</feature>
<evidence type="ECO:0000256" key="3">
    <source>
        <dbReference type="ARBA" id="ARBA00022448"/>
    </source>
</evidence>
<dbReference type="PANTHER" id="PTHR11662:SF280">
    <property type="entry name" value="FI21844P1-RELATED"/>
    <property type="match status" value="1"/>
</dbReference>
<feature type="compositionally biased region" description="Low complexity" evidence="12">
    <location>
        <begin position="453"/>
        <end position="462"/>
    </location>
</feature>
<accession>A0A9P0LSX2</accession>
<dbReference type="InterPro" id="IPR050382">
    <property type="entry name" value="MFS_Na/Anion_cotransporter"/>
</dbReference>
<dbReference type="OrthoDB" id="2985014at2759"/>
<feature type="transmembrane region" description="Helical" evidence="13">
    <location>
        <begin position="188"/>
        <end position="207"/>
    </location>
</feature>
<keyword evidence="7" id="KW-0915">Sodium</keyword>
<keyword evidence="16" id="KW-1185">Reference proteome</keyword>
<sequence length="476" mass="51808">MEDGFTMSDPKFKGPTIGVRHVHVAMLFSMLAIGFGMRTNLSVAIVAMTDSKATTNHDIPTYDWNNKSVILSSFFWGYVTLQAIAGELGNRFGTKWLLIIAMFVNSTACVLTPTMAEVGSYGVIGCRILQGMSQGFFYPSVSNLLGQWVPPSERSRAGAISYAGCPFGIIFTMPATGFIAASTLGWPWSFYFLGTLGYIWISVWYFLGASCPAEHPKITNEEKQYIQRSLNATPDEKGGTPWRSVLTSLPVWAFVVAMIGENWGYATLLTEIPTYIDKIMGVNIKSNGLFSAAPYLANLIFTLIFGVICDHIIIRGYVSRGAARKIFQSLATCVPAIALVALSFLPTDATVLSETMLITAVGVNGAIHSGVLINPVDLAPNYSGIIMGFGNGLSQIFSIIAPLAVQFLVTDEEDKSLWRIIFITAAAMFVGTNLFFVLLSSGEVQPWNYSNAKTTTTNNKTTTENEDTPQPEIVKV</sequence>
<evidence type="ECO:0000256" key="13">
    <source>
        <dbReference type="SAM" id="Phobius"/>
    </source>
</evidence>
<evidence type="ECO:0000256" key="8">
    <source>
        <dbReference type="ARBA" id="ARBA00023136"/>
    </source>
</evidence>
<dbReference type="AlphaFoldDB" id="A0A9P0LSX2"/>
<name>A0A9P0LSX2_ACAOB</name>
<keyword evidence="3" id="KW-0813">Transport</keyword>
<dbReference type="GO" id="GO:0006820">
    <property type="term" value="P:monoatomic anion transport"/>
    <property type="evidence" value="ECO:0007669"/>
    <property type="project" value="TreeGrafter"/>
</dbReference>
<dbReference type="SUPFAM" id="SSF103473">
    <property type="entry name" value="MFS general substrate transporter"/>
    <property type="match status" value="1"/>
</dbReference>
<feature type="transmembrane region" description="Helical" evidence="13">
    <location>
        <begin position="159"/>
        <end position="182"/>
    </location>
</feature>
<evidence type="ECO:0000256" key="12">
    <source>
        <dbReference type="SAM" id="MobiDB-lite"/>
    </source>
</evidence>
<protein>
    <recommendedName>
        <fullName evidence="11">Putative inorganic phosphate cotransporter</fullName>
    </recommendedName>
</protein>
<comment type="function">
    <text evidence="10">May be an inorganic phosphate cotransporter.</text>
</comment>
<feature type="transmembrane region" description="Helical" evidence="13">
    <location>
        <begin position="417"/>
        <end position="439"/>
    </location>
</feature>
<keyword evidence="9" id="KW-0406">Ion transport</keyword>
<dbReference type="Gene3D" id="1.20.1250.20">
    <property type="entry name" value="MFS general substrate transporter like domains"/>
    <property type="match status" value="2"/>
</dbReference>